<gene>
    <name evidence="2" type="ORF">GJU42_21240</name>
    <name evidence="3" type="ORF">SAMN06265349_10812</name>
</gene>
<keyword evidence="1" id="KW-0802">TPR repeat</keyword>
<name>A0A521FAZ0_9FLAO</name>
<dbReference type="Proteomes" id="UP000468990">
    <property type="component" value="Unassembled WGS sequence"/>
</dbReference>
<dbReference type="OrthoDB" id="1523318at2"/>
<dbReference type="InterPro" id="IPR011990">
    <property type="entry name" value="TPR-like_helical_dom_sf"/>
</dbReference>
<accession>A0A521FAZ0</accession>
<sequence length="196" mass="23096">MKWFVNLGMQFKNKLSKSNPTQDLIDLKKGRQLYLASKFHDAILHLDVAVSSGLDISVYELRAKCFQKLNHHYKAIEDFDKVIEDNPLKFLNYYRRAISKNAVFDLQGQIEDLHNCIYYYKKSKNIKSNILKNLERDLLTAENYVDGIKNNIASIHNVSYVEIKNLITDCLIQIKRIKIRTRRFNSQRNRKILLES</sequence>
<dbReference type="Gene3D" id="1.25.40.10">
    <property type="entry name" value="Tetratricopeptide repeat domain"/>
    <property type="match status" value="1"/>
</dbReference>
<dbReference type="RefSeq" id="WP_142452439.1">
    <property type="nucleotide sequence ID" value="NZ_FXTA01000008.1"/>
</dbReference>
<reference evidence="3 4" key="1">
    <citation type="submission" date="2017-05" db="EMBL/GenBank/DDBJ databases">
        <authorList>
            <person name="Varghese N."/>
            <person name="Submissions S."/>
        </authorList>
    </citation>
    <scope>NUCLEOTIDE SEQUENCE [LARGE SCALE GENOMIC DNA]</scope>
    <source>
        <strain evidence="3 4">DSM 19382</strain>
    </source>
</reference>
<dbReference type="InterPro" id="IPR019734">
    <property type="entry name" value="TPR_rpt"/>
</dbReference>
<reference evidence="2 5" key="2">
    <citation type="submission" date="2019-11" db="EMBL/GenBank/DDBJ databases">
        <title>Flavobacterium resistens genome.</title>
        <authorList>
            <person name="Wilson V.M."/>
            <person name="Newman J.D."/>
        </authorList>
    </citation>
    <scope>NUCLEOTIDE SEQUENCE [LARGE SCALE GENOMIC DNA]</scope>
    <source>
        <strain evidence="2 5">DSM 19382</strain>
    </source>
</reference>
<evidence type="ECO:0008006" key="6">
    <source>
        <dbReference type="Google" id="ProtNLM"/>
    </source>
</evidence>
<evidence type="ECO:0000313" key="5">
    <source>
        <dbReference type="Proteomes" id="UP000468990"/>
    </source>
</evidence>
<dbReference type="EMBL" id="WKKG01000017">
    <property type="protein sequence ID" value="MRX70511.1"/>
    <property type="molecule type" value="Genomic_DNA"/>
</dbReference>
<organism evidence="3 4">
    <name type="scientific">Flavobacterium resistens</name>
    <dbReference type="NCBI Taxonomy" id="443612"/>
    <lineage>
        <taxon>Bacteria</taxon>
        <taxon>Pseudomonadati</taxon>
        <taxon>Bacteroidota</taxon>
        <taxon>Flavobacteriia</taxon>
        <taxon>Flavobacteriales</taxon>
        <taxon>Flavobacteriaceae</taxon>
        <taxon>Flavobacterium</taxon>
    </lineage>
</organism>
<dbReference type="AlphaFoldDB" id="A0A521FAZ0"/>
<feature type="repeat" description="TPR" evidence="1">
    <location>
        <begin position="56"/>
        <end position="89"/>
    </location>
</feature>
<dbReference type="SUPFAM" id="SSF48452">
    <property type="entry name" value="TPR-like"/>
    <property type="match status" value="1"/>
</dbReference>
<dbReference type="PROSITE" id="PS50005">
    <property type="entry name" value="TPR"/>
    <property type="match status" value="1"/>
</dbReference>
<dbReference type="EMBL" id="FXTA01000008">
    <property type="protein sequence ID" value="SMO93362.1"/>
    <property type="molecule type" value="Genomic_DNA"/>
</dbReference>
<evidence type="ECO:0000313" key="3">
    <source>
        <dbReference type="EMBL" id="SMO93362.1"/>
    </source>
</evidence>
<proteinExistence type="predicted"/>
<dbReference type="Proteomes" id="UP000317289">
    <property type="component" value="Unassembled WGS sequence"/>
</dbReference>
<keyword evidence="5" id="KW-1185">Reference proteome</keyword>
<evidence type="ECO:0000313" key="2">
    <source>
        <dbReference type="EMBL" id="MRX70511.1"/>
    </source>
</evidence>
<evidence type="ECO:0000313" key="4">
    <source>
        <dbReference type="Proteomes" id="UP000317289"/>
    </source>
</evidence>
<protein>
    <recommendedName>
        <fullName evidence="6">Tetratricopeptide repeat protein</fullName>
    </recommendedName>
</protein>
<evidence type="ECO:0000256" key="1">
    <source>
        <dbReference type="PROSITE-ProRule" id="PRU00339"/>
    </source>
</evidence>